<keyword evidence="4" id="KW-0067">ATP-binding</keyword>
<dbReference type="GO" id="GO:0005829">
    <property type="term" value="C:cytosol"/>
    <property type="evidence" value="ECO:0007669"/>
    <property type="project" value="TreeGrafter"/>
</dbReference>
<dbReference type="GO" id="GO:0004856">
    <property type="term" value="F:D-xylulokinase activity"/>
    <property type="evidence" value="ECO:0007669"/>
    <property type="project" value="UniProtKB-UniRule"/>
</dbReference>
<keyword evidence="4" id="KW-0119">Carbohydrate metabolism</keyword>
<name>A0A8J1Y9F9_OWEFU</name>
<dbReference type="Gene3D" id="3.30.420.40">
    <property type="match status" value="2"/>
</dbReference>
<evidence type="ECO:0000256" key="4">
    <source>
        <dbReference type="RuleBase" id="RU367058"/>
    </source>
</evidence>
<dbReference type="EMBL" id="CAIIXF020000001">
    <property type="protein sequence ID" value="CAH1772662.1"/>
    <property type="molecule type" value="Genomic_DNA"/>
</dbReference>
<evidence type="ECO:0000313" key="5">
    <source>
        <dbReference type="EMBL" id="CAH1772662.1"/>
    </source>
</evidence>
<keyword evidence="4" id="KW-0859">Xylose metabolism</keyword>
<comment type="similarity">
    <text evidence="1 4">Belongs to the FGGY kinase family.</text>
</comment>
<comment type="function">
    <text evidence="4">Phosphorylates D-xylulose to produce D-xylulose 5-phosphate, a molecule that may play an important role in the regulation of glucose metabolism and lipogenesis.</text>
</comment>
<dbReference type="Proteomes" id="UP000749559">
    <property type="component" value="Unassembled WGS sequence"/>
</dbReference>
<evidence type="ECO:0000313" key="6">
    <source>
        <dbReference type="Proteomes" id="UP000749559"/>
    </source>
</evidence>
<keyword evidence="6" id="KW-1185">Reference proteome</keyword>
<keyword evidence="3 4" id="KW-0418">Kinase</keyword>
<keyword evidence="4" id="KW-0547">Nucleotide-binding</keyword>
<dbReference type="InterPro" id="IPR043129">
    <property type="entry name" value="ATPase_NBD"/>
</dbReference>
<dbReference type="PANTHER" id="PTHR10196">
    <property type="entry name" value="SUGAR KINASE"/>
    <property type="match status" value="1"/>
</dbReference>
<dbReference type="PIRSF" id="PIRSF000538">
    <property type="entry name" value="GlpK"/>
    <property type="match status" value="1"/>
</dbReference>
<dbReference type="SUPFAM" id="SSF53067">
    <property type="entry name" value="Actin-like ATPase domain"/>
    <property type="match status" value="2"/>
</dbReference>
<dbReference type="CDD" id="cd07776">
    <property type="entry name" value="ASKHA_NBD_FGGY_SpXK-like"/>
    <property type="match status" value="1"/>
</dbReference>
<dbReference type="Pfam" id="PF02782">
    <property type="entry name" value="FGGY_C"/>
    <property type="match status" value="1"/>
</dbReference>
<dbReference type="GO" id="GO:0042732">
    <property type="term" value="P:D-xylose metabolic process"/>
    <property type="evidence" value="ECO:0007669"/>
    <property type="project" value="UniProtKB-UniRule"/>
</dbReference>
<comment type="catalytic activity">
    <reaction evidence="4">
        <text>D-xylulose + ATP = D-xylulose 5-phosphate + ADP + H(+)</text>
        <dbReference type="Rhea" id="RHEA:10964"/>
        <dbReference type="ChEBI" id="CHEBI:15378"/>
        <dbReference type="ChEBI" id="CHEBI:17140"/>
        <dbReference type="ChEBI" id="CHEBI:30616"/>
        <dbReference type="ChEBI" id="CHEBI:57737"/>
        <dbReference type="ChEBI" id="CHEBI:456216"/>
        <dbReference type="EC" id="2.7.1.17"/>
    </reaction>
</comment>
<dbReference type="InterPro" id="IPR042024">
    <property type="entry name" value="D-XK_euk"/>
</dbReference>
<organism evidence="5 6">
    <name type="scientific">Owenia fusiformis</name>
    <name type="common">Polychaete worm</name>
    <dbReference type="NCBI Taxonomy" id="6347"/>
    <lineage>
        <taxon>Eukaryota</taxon>
        <taxon>Metazoa</taxon>
        <taxon>Spiralia</taxon>
        <taxon>Lophotrochozoa</taxon>
        <taxon>Annelida</taxon>
        <taxon>Polychaeta</taxon>
        <taxon>Sedentaria</taxon>
        <taxon>Canalipalpata</taxon>
        <taxon>Sabellida</taxon>
        <taxon>Oweniida</taxon>
        <taxon>Oweniidae</taxon>
        <taxon>Owenia</taxon>
    </lineage>
</organism>
<proteinExistence type="inferred from homology"/>
<evidence type="ECO:0000256" key="1">
    <source>
        <dbReference type="ARBA" id="ARBA00009156"/>
    </source>
</evidence>
<dbReference type="EC" id="2.7.1.17" evidence="4"/>
<dbReference type="InterPro" id="IPR018485">
    <property type="entry name" value="FGGY_C"/>
</dbReference>
<dbReference type="FunFam" id="3.30.420.40:FF:000118">
    <property type="entry name" value="Xylulose kinase 2"/>
    <property type="match status" value="1"/>
</dbReference>
<dbReference type="AlphaFoldDB" id="A0A8J1Y9F9"/>
<accession>A0A8J1Y9F9</accession>
<dbReference type="OrthoDB" id="1728974at2759"/>
<comment type="caution">
    <text evidence="5">The sequence shown here is derived from an EMBL/GenBank/DDBJ whole genome shotgun (WGS) entry which is preliminary data.</text>
</comment>
<evidence type="ECO:0000256" key="2">
    <source>
        <dbReference type="ARBA" id="ARBA00022679"/>
    </source>
</evidence>
<protein>
    <recommendedName>
        <fullName evidence="4">Xylulose kinase</fullName>
        <ecNumber evidence="4">2.7.1.17</ecNumber>
    </recommendedName>
</protein>
<evidence type="ECO:0000256" key="3">
    <source>
        <dbReference type="ARBA" id="ARBA00022777"/>
    </source>
</evidence>
<dbReference type="GO" id="GO:0005524">
    <property type="term" value="F:ATP binding"/>
    <property type="evidence" value="ECO:0007669"/>
    <property type="project" value="UniProtKB-KW"/>
</dbReference>
<sequence>MEKVGGQYFLGFDFSTQQIKVIAIDDSLNIIHENAVKFDTDLPEYKTSGGVHIHDDKLTVTSPTIMWVKALDILLDKMKCDGFDFQKVSALSGAGQQHGSVYWRKGAEETLKSLQAGKPLHEQLQDSFSVKDSPVWMDSSTTEQCKNLESTLGGAQVVADITGSRAYERFTGNQIAQVYQKQAEAYNNTERISLVSSFGACLFSGHYTPIDDSDGSGMNLMDIHSRKWSQECLQASAPNLEALLGDVVPSHTVVDTISKYFVERYNLNPDCKVVAFTGDNPASVAGMRLKKGEVIISLGTSDTLFLWLEEPKPALEGHIFANPCDTKEYMALLCFKNGSLTRERIRDKDAGGSWEKYAEVLKSTPRGNNGKIGIYFDVQEITPSAVGCHRFNENNQKVDGFSNAEEVRALVEGQFIAKRVHAENLGFNIGPTTRVLATGGASSNQAMLQVISDVFNAPVYIQDVANSACLGGAYRAKHGYMGGETVPFSDVVKDAPDFTCAAKPSQDADKVYTPLVARYKALEERIVKEQTT</sequence>
<dbReference type="InterPro" id="IPR000577">
    <property type="entry name" value="Carb_kinase_FGGY"/>
</dbReference>
<keyword evidence="2 4" id="KW-0808">Transferase</keyword>
<dbReference type="Pfam" id="PF00370">
    <property type="entry name" value="FGGY_N"/>
    <property type="match status" value="1"/>
</dbReference>
<reference evidence="5" key="1">
    <citation type="submission" date="2022-03" db="EMBL/GenBank/DDBJ databases">
        <authorList>
            <person name="Martin C."/>
        </authorList>
    </citation>
    <scope>NUCLEOTIDE SEQUENCE</scope>
</reference>
<gene>
    <name evidence="5" type="ORF">OFUS_LOCUS387</name>
</gene>
<dbReference type="GO" id="GO:0005997">
    <property type="term" value="P:xylulose metabolic process"/>
    <property type="evidence" value="ECO:0007669"/>
    <property type="project" value="UniProtKB-UniRule"/>
</dbReference>
<dbReference type="InterPro" id="IPR018484">
    <property type="entry name" value="FGGY_N"/>
</dbReference>
<dbReference type="PANTHER" id="PTHR10196:SF57">
    <property type="entry name" value="XYLULOSE KINASE"/>
    <property type="match status" value="1"/>
</dbReference>